<dbReference type="Gene3D" id="3.40.50.300">
    <property type="entry name" value="P-loop containing nucleotide triphosphate hydrolases"/>
    <property type="match status" value="1"/>
</dbReference>
<name>A0A1Y1IEG0_KLENI</name>
<dbReference type="PANTHER" id="PTHR43512">
    <property type="entry name" value="TRANSLATION FACTOR GUF1-RELATED"/>
    <property type="match status" value="1"/>
</dbReference>
<accession>A0A1Y1IEG0</accession>
<dbReference type="Gene3D" id="3.30.70.240">
    <property type="match status" value="1"/>
</dbReference>
<feature type="binding site" evidence="6">
    <location>
        <begin position="154"/>
        <end position="161"/>
    </location>
    <ligand>
        <name>GTP</name>
        <dbReference type="ChEBI" id="CHEBI:37565"/>
    </ligand>
</feature>
<dbReference type="InterPro" id="IPR000640">
    <property type="entry name" value="EFG_V-like"/>
</dbReference>
<dbReference type="Pfam" id="PF00679">
    <property type="entry name" value="EFG_C"/>
    <property type="match status" value="1"/>
</dbReference>
<dbReference type="Proteomes" id="UP000054558">
    <property type="component" value="Unassembled WGS sequence"/>
</dbReference>
<dbReference type="Pfam" id="PF00009">
    <property type="entry name" value="GTP_EFTU"/>
    <property type="match status" value="1"/>
</dbReference>
<dbReference type="InterPro" id="IPR013842">
    <property type="entry name" value="LepA_CTD"/>
</dbReference>
<dbReference type="Gene3D" id="3.30.70.2570">
    <property type="entry name" value="Elongation factor 4, C-terminal domain"/>
    <property type="match status" value="1"/>
</dbReference>
<feature type="binding site" evidence="6">
    <location>
        <begin position="220"/>
        <end position="224"/>
    </location>
    <ligand>
        <name>GTP</name>
        <dbReference type="ChEBI" id="CHEBI:37565"/>
    </ligand>
</feature>
<reference evidence="8 9" key="1">
    <citation type="journal article" date="2014" name="Nat. Commun.">
        <title>Klebsormidium flaccidum genome reveals primary factors for plant terrestrial adaptation.</title>
        <authorList>
            <person name="Hori K."/>
            <person name="Maruyama F."/>
            <person name="Fujisawa T."/>
            <person name="Togashi T."/>
            <person name="Yamamoto N."/>
            <person name="Seo M."/>
            <person name="Sato S."/>
            <person name="Yamada T."/>
            <person name="Mori H."/>
            <person name="Tajima N."/>
            <person name="Moriyama T."/>
            <person name="Ikeuchi M."/>
            <person name="Watanabe M."/>
            <person name="Wada H."/>
            <person name="Kobayashi K."/>
            <person name="Saito M."/>
            <person name="Masuda T."/>
            <person name="Sasaki-Sekimoto Y."/>
            <person name="Mashiguchi K."/>
            <person name="Awai K."/>
            <person name="Shimojima M."/>
            <person name="Masuda S."/>
            <person name="Iwai M."/>
            <person name="Nobusawa T."/>
            <person name="Narise T."/>
            <person name="Kondo S."/>
            <person name="Saito H."/>
            <person name="Sato R."/>
            <person name="Murakawa M."/>
            <person name="Ihara Y."/>
            <person name="Oshima-Yamada Y."/>
            <person name="Ohtaka K."/>
            <person name="Satoh M."/>
            <person name="Sonobe K."/>
            <person name="Ishii M."/>
            <person name="Ohtani R."/>
            <person name="Kanamori-Sato M."/>
            <person name="Honoki R."/>
            <person name="Miyazaki D."/>
            <person name="Mochizuki H."/>
            <person name="Umetsu J."/>
            <person name="Higashi K."/>
            <person name="Shibata D."/>
            <person name="Kamiya Y."/>
            <person name="Sato N."/>
            <person name="Nakamura Y."/>
            <person name="Tabata S."/>
            <person name="Ida S."/>
            <person name="Kurokawa K."/>
            <person name="Ohta H."/>
        </authorList>
    </citation>
    <scope>NUCLEOTIDE SEQUENCE [LARGE SCALE GENOMIC DNA]</scope>
    <source>
        <strain evidence="8 9">NIES-2285</strain>
    </source>
</reference>
<dbReference type="Gene3D" id="2.40.30.10">
    <property type="entry name" value="Translation factors"/>
    <property type="match status" value="1"/>
</dbReference>
<dbReference type="PANTHER" id="PTHR43512:SF4">
    <property type="entry name" value="TRANSLATION FACTOR GUF1 HOMOLOG, CHLOROPLASTIC"/>
    <property type="match status" value="1"/>
</dbReference>
<feature type="domain" description="Tr-type G" evidence="7">
    <location>
        <begin position="145"/>
        <end position="327"/>
    </location>
</feature>
<dbReference type="NCBIfam" id="TIGR00231">
    <property type="entry name" value="small_GTP"/>
    <property type="match status" value="1"/>
</dbReference>
<dbReference type="GO" id="GO:0009507">
    <property type="term" value="C:chloroplast"/>
    <property type="evidence" value="ECO:0007669"/>
    <property type="project" value="UniProtKB-SubCell"/>
</dbReference>
<dbReference type="PRINTS" id="PR00315">
    <property type="entry name" value="ELONGATNFCT"/>
</dbReference>
<dbReference type="GO" id="GO:0003924">
    <property type="term" value="F:GTPase activity"/>
    <property type="evidence" value="ECO:0007669"/>
    <property type="project" value="UniProtKB-UniRule"/>
</dbReference>
<dbReference type="InterPro" id="IPR005225">
    <property type="entry name" value="Small_GTP-bd"/>
</dbReference>
<dbReference type="Pfam" id="PF03144">
    <property type="entry name" value="GTP_EFTU_D2"/>
    <property type="match status" value="1"/>
</dbReference>
<dbReference type="InterPro" id="IPR027518">
    <property type="entry name" value="GUFP"/>
</dbReference>
<dbReference type="SUPFAM" id="SSF52540">
    <property type="entry name" value="P-loop containing nucleoside triphosphate hydrolases"/>
    <property type="match status" value="1"/>
</dbReference>
<dbReference type="HAMAP" id="MF_00071">
    <property type="entry name" value="LepA"/>
    <property type="match status" value="1"/>
</dbReference>
<dbReference type="FunFam" id="3.30.70.240:FF:000007">
    <property type="entry name" value="Translation factor GUF1, mitochondrial"/>
    <property type="match status" value="1"/>
</dbReference>
<dbReference type="AlphaFoldDB" id="A0A1Y1IEG0"/>
<dbReference type="InterPro" id="IPR038363">
    <property type="entry name" value="LepA_C_sf"/>
</dbReference>
<dbReference type="PROSITE" id="PS51722">
    <property type="entry name" value="G_TR_2"/>
    <property type="match status" value="1"/>
</dbReference>
<comment type="function">
    <text evidence="6">Promotes chloroplast protein synthesis. May act as a fidelity factor of the translation reaction, by catalyzing a one-codon backward translocation of tRNAs on improperly translocated ribosomes.</text>
</comment>
<evidence type="ECO:0000256" key="3">
    <source>
        <dbReference type="ARBA" id="ARBA00022801"/>
    </source>
</evidence>
<dbReference type="Gene3D" id="3.30.70.870">
    <property type="entry name" value="Elongation Factor G (Translational Gtpase), domain 3"/>
    <property type="match status" value="1"/>
</dbReference>
<dbReference type="GO" id="GO:0005525">
    <property type="term" value="F:GTP binding"/>
    <property type="evidence" value="ECO:0007669"/>
    <property type="project" value="UniProtKB-UniRule"/>
</dbReference>
<dbReference type="InterPro" id="IPR027417">
    <property type="entry name" value="P-loop_NTPase"/>
</dbReference>
<dbReference type="InterPro" id="IPR004161">
    <property type="entry name" value="EFTu-like_2"/>
</dbReference>
<dbReference type="InterPro" id="IPR031157">
    <property type="entry name" value="G_TR_CS"/>
</dbReference>
<evidence type="ECO:0000256" key="5">
    <source>
        <dbReference type="ARBA" id="ARBA00023134"/>
    </source>
</evidence>
<keyword evidence="9" id="KW-1185">Reference proteome</keyword>
<keyword evidence="2 6" id="KW-0547">Nucleotide-binding</keyword>
<dbReference type="STRING" id="105231.A0A1Y1IEG0"/>
<dbReference type="GO" id="GO:0043022">
    <property type="term" value="F:ribosome binding"/>
    <property type="evidence" value="ECO:0000318"/>
    <property type="project" value="GO_Central"/>
</dbReference>
<dbReference type="HAMAP" id="MF_03138">
    <property type="entry name" value="GUFP"/>
    <property type="match status" value="1"/>
</dbReference>
<dbReference type="InterPro" id="IPR035654">
    <property type="entry name" value="LepA_IV"/>
</dbReference>
<keyword evidence="6" id="KW-0150">Chloroplast</keyword>
<dbReference type="InterPro" id="IPR035647">
    <property type="entry name" value="EFG_III/V"/>
</dbReference>
<dbReference type="SUPFAM" id="SSF54980">
    <property type="entry name" value="EF-G C-terminal domain-like"/>
    <property type="match status" value="2"/>
</dbReference>
<dbReference type="OrthoDB" id="1074at2759"/>
<dbReference type="FunFam" id="3.30.70.2570:FF:000001">
    <property type="entry name" value="Translation factor GUF1, mitochondrial"/>
    <property type="match status" value="1"/>
</dbReference>
<dbReference type="GO" id="GO:0003746">
    <property type="term" value="F:translation elongation factor activity"/>
    <property type="evidence" value="ECO:0007669"/>
    <property type="project" value="UniProtKB-KW"/>
</dbReference>
<comment type="catalytic activity">
    <reaction evidence="6">
        <text>GTP + H2O = GDP + phosphate + H(+)</text>
        <dbReference type="Rhea" id="RHEA:19669"/>
        <dbReference type="ChEBI" id="CHEBI:15377"/>
        <dbReference type="ChEBI" id="CHEBI:15378"/>
        <dbReference type="ChEBI" id="CHEBI:37565"/>
        <dbReference type="ChEBI" id="CHEBI:43474"/>
        <dbReference type="ChEBI" id="CHEBI:58189"/>
        <dbReference type="EC" id="3.6.5.n1"/>
    </reaction>
</comment>
<evidence type="ECO:0000313" key="9">
    <source>
        <dbReference type="Proteomes" id="UP000054558"/>
    </source>
</evidence>
<dbReference type="SUPFAM" id="SSF50447">
    <property type="entry name" value="Translation proteins"/>
    <property type="match status" value="1"/>
</dbReference>
<dbReference type="NCBIfam" id="TIGR01393">
    <property type="entry name" value="lepA"/>
    <property type="match status" value="1"/>
</dbReference>
<dbReference type="PROSITE" id="PS00301">
    <property type="entry name" value="G_TR_1"/>
    <property type="match status" value="1"/>
</dbReference>
<keyword evidence="8" id="KW-0251">Elongation factor</keyword>
<evidence type="ECO:0000256" key="1">
    <source>
        <dbReference type="ARBA" id="ARBA00005454"/>
    </source>
</evidence>
<dbReference type="InterPro" id="IPR000795">
    <property type="entry name" value="T_Tr_GTP-bd_dom"/>
</dbReference>
<dbReference type="FunFam" id="3.30.70.870:FF:000004">
    <property type="entry name" value="Translation factor GUF1, mitochondrial"/>
    <property type="match status" value="1"/>
</dbReference>
<dbReference type="EMBL" id="DF237461">
    <property type="protein sequence ID" value="GAQ89334.1"/>
    <property type="molecule type" value="Genomic_DNA"/>
</dbReference>
<dbReference type="CDD" id="cd03699">
    <property type="entry name" value="EF4_II"/>
    <property type="match status" value="1"/>
</dbReference>
<organism evidence="8 9">
    <name type="scientific">Klebsormidium nitens</name>
    <name type="common">Green alga</name>
    <name type="synonym">Ulothrix nitens</name>
    <dbReference type="NCBI Taxonomy" id="105231"/>
    <lineage>
        <taxon>Eukaryota</taxon>
        <taxon>Viridiplantae</taxon>
        <taxon>Streptophyta</taxon>
        <taxon>Klebsormidiophyceae</taxon>
        <taxon>Klebsormidiales</taxon>
        <taxon>Klebsormidiaceae</taxon>
        <taxon>Klebsormidium</taxon>
    </lineage>
</organism>
<evidence type="ECO:0000313" key="8">
    <source>
        <dbReference type="EMBL" id="GAQ89334.1"/>
    </source>
</evidence>
<dbReference type="OMA" id="EYSFVGY"/>
<proteinExistence type="inferred from homology"/>
<protein>
    <recommendedName>
        <fullName evidence="6">Translation factor GUF1 homolog, chloroplastic</fullName>
        <ecNumber evidence="6">3.6.5.n1</ecNumber>
    </recommendedName>
    <alternativeName>
        <fullName evidence="6">Elongation factor 4 homolog</fullName>
        <shortName evidence="6">EF-4</shortName>
    </alternativeName>
    <alternativeName>
        <fullName evidence="6">GTPase GUF1 homolog</fullName>
    </alternativeName>
    <alternativeName>
        <fullName evidence="6">Ribosomal back-translocase</fullName>
    </alternativeName>
</protein>
<dbReference type="InterPro" id="IPR009000">
    <property type="entry name" value="Transl_B-barrel_sf"/>
</dbReference>
<dbReference type="GO" id="GO:0045727">
    <property type="term" value="P:positive regulation of translation"/>
    <property type="evidence" value="ECO:0000318"/>
    <property type="project" value="GO_Central"/>
</dbReference>
<dbReference type="CDD" id="cd01890">
    <property type="entry name" value="LepA"/>
    <property type="match status" value="1"/>
</dbReference>
<dbReference type="InterPro" id="IPR006297">
    <property type="entry name" value="EF-4"/>
</dbReference>
<keyword evidence="5 6" id="KW-0342">GTP-binding</keyword>
<dbReference type="EC" id="3.6.5.n1" evidence="6"/>
<dbReference type="Pfam" id="PF06421">
    <property type="entry name" value="LepA_C"/>
    <property type="match status" value="1"/>
</dbReference>
<comment type="subcellular location">
    <subcellularLocation>
        <location evidence="6">Plastid</location>
        <location evidence="6">Chloroplast</location>
    </subcellularLocation>
</comment>
<dbReference type="CDD" id="cd16260">
    <property type="entry name" value="EF4_III"/>
    <property type="match status" value="1"/>
</dbReference>
<dbReference type="FunFam" id="2.40.30.10:FF:000015">
    <property type="entry name" value="Translation factor GUF1, mitochondrial"/>
    <property type="match status" value="1"/>
</dbReference>
<comment type="similarity">
    <text evidence="1 6">Belongs to the TRAFAC class translation factor GTPase superfamily. Classic translation factor GTPase family. LepA subfamily.</text>
</comment>
<keyword evidence="4 6" id="KW-0648">Protein biosynthesis</keyword>
<keyword evidence="6" id="KW-0934">Plastid</keyword>
<evidence type="ECO:0000256" key="4">
    <source>
        <dbReference type="ARBA" id="ARBA00022917"/>
    </source>
</evidence>
<dbReference type="CDD" id="cd03709">
    <property type="entry name" value="lepA_C"/>
    <property type="match status" value="1"/>
</dbReference>
<evidence type="ECO:0000256" key="6">
    <source>
        <dbReference type="HAMAP-Rule" id="MF_03138"/>
    </source>
</evidence>
<evidence type="ECO:0000256" key="2">
    <source>
        <dbReference type="ARBA" id="ARBA00022741"/>
    </source>
</evidence>
<gene>
    <name evidence="8" type="ORF">KFL_005120050</name>
</gene>
<evidence type="ECO:0000259" key="7">
    <source>
        <dbReference type="PROSITE" id="PS51722"/>
    </source>
</evidence>
<feature type="binding site" evidence="6">
    <location>
        <begin position="274"/>
        <end position="277"/>
    </location>
    <ligand>
        <name>GTP</name>
        <dbReference type="ChEBI" id="CHEBI:37565"/>
    </ligand>
</feature>
<sequence length="743" mass="82175">MAATAARHGSFVGNSRLLSDTHPSTSSRLRDCETVSLHSKGCRRKNVCDDVPSSSLWGQQLEVLSAAQRIVHWHRERGCAAVPRLVARGSQQTQFTFPGVPSVESEGLSSQGRRGDLLRCNAQAQQVARIPARTPDEKCEKVPVSRIRNFSIIAHIDHGKSTLADRLLQFTGTVEDRLMKGQFLDNMDLERERGITIKLQAARMKYVAADGETYVLNLIDTPGHVDFSYEVSRSLAACEGALLVVDAAQGVEAQTLANVYLALENNLEIIPVLNKIDLPGADAEACKKEIEDVVGLDTSGAILCSAKEGIGIEDILEAIVARVPAPRDTTKEPFRALIFDSYYDAYRGVIVYFRVMDGEVRVGDTVRFMNSGKEYEIDDLGVMAPNQLPVKALYAGEVGFLSGSIRAVADARVGDTITIAGKRAVTPLPGYEQAVPMVFCGLFPVDADQFPDLRDALEKLQLNDAALKFEPETSSAMGFGFRCGFLGLLHMEIVQERLEREYNLNLIITAPSVVYKVHSADGSVVMVDNPAQLPAAEKRAFIEEPYVRISMITPKDFVGPLMELAQNRRGEFTEMKYITEARCELVYELPLGEVVTDFFDQLKSRTKGYASMEYHLIGYRRNELVRLDLNINGEPCDPLATIVHRDKAYQVGRALTEKLKELIPRQMFKIPIQATIGAKVIASESIAAMRKDVLAKCYGGDISRKKKLLKKQAEGKKRMKSLGKVDVPQEAFMAVLQLERQVT</sequence>
<dbReference type="FunFam" id="3.40.50.300:FF:000078">
    <property type="entry name" value="Elongation factor 4"/>
    <property type="match status" value="1"/>
</dbReference>
<keyword evidence="3 6" id="KW-0378">Hydrolase</keyword>